<proteinExistence type="predicted"/>
<evidence type="ECO:0000313" key="1">
    <source>
        <dbReference type="EMBL" id="CEL73265.1"/>
    </source>
</evidence>
<dbReference type="AlphaFoldDB" id="A0A0F7UT89"/>
<accession>A0A0F7UT89</accession>
<name>A0A0F7UT89_TOXGV</name>
<reference evidence="1" key="1">
    <citation type="journal article" date="2015" name="PLoS ONE">
        <title>Comprehensive Evaluation of Toxoplasma gondii VEG and Neospora caninum LIV Genomes with Tachyzoite Stage Transcriptome and Proteome Defines Novel Transcript Features.</title>
        <authorList>
            <person name="Ramaprasad A."/>
            <person name="Mourier T."/>
            <person name="Naeem R."/>
            <person name="Malas T.B."/>
            <person name="Moussa E."/>
            <person name="Panigrahi A."/>
            <person name="Vermont S.J."/>
            <person name="Otto T.D."/>
            <person name="Wastling J."/>
            <person name="Pain A."/>
        </authorList>
    </citation>
    <scope>NUCLEOTIDE SEQUENCE</scope>
    <source>
        <strain evidence="1">VEG</strain>
    </source>
</reference>
<protein>
    <submittedName>
        <fullName evidence="1">Uncharacterized protein</fullName>
    </submittedName>
</protein>
<gene>
    <name evidence="1" type="ORF">BN1205_104850</name>
</gene>
<organism evidence="1">
    <name type="scientific">Toxoplasma gondii (strain ATCC 50861 / VEG)</name>
    <dbReference type="NCBI Taxonomy" id="432359"/>
    <lineage>
        <taxon>Eukaryota</taxon>
        <taxon>Sar</taxon>
        <taxon>Alveolata</taxon>
        <taxon>Apicomplexa</taxon>
        <taxon>Conoidasida</taxon>
        <taxon>Coccidia</taxon>
        <taxon>Eucoccidiorida</taxon>
        <taxon>Eimeriorina</taxon>
        <taxon>Sarcocystidae</taxon>
        <taxon>Toxoplasma</taxon>
    </lineage>
</organism>
<dbReference type="EMBL" id="LN714495">
    <property type="protein sequence ID" value="CEL73265.1"/>
    <property type="molecule type" value="Genomic_DNA"/>
</dbReference>
<sequence>MSPPRTHRPDHQRVSYLPTPLSPALFRLSLAHSLSRIWHSKQHTKPNERQTDPHLLWLSTTLFQRCSDMEPTAVHKPGVIPRLSVQAHAITIAPPFSQEFFTVPDLHGWDHARMVFRRIDTETNVGWLLLCVS</sequence>